<dbReference type="FunFam" id="1.10.510.10:FF:000988">
    <property type="entry name" value="Leucine-rich repeat protein kinase family protein"/>
    <property type="match status" value="1"/>
</dbReference>
<organism evidence="9 10">
    <name type="scientific">Beta vulgaris subsp. vulgaris</name>
    <name type="common">Beet</name>
    <dbReference type="NCBI Taxonomy" id="3555"/>
    <lineage>
        <taxon>Eukaryota</taxon>
        <taxon>Viridiplantae</taxon>
        <taxon>Streptophyta</taxon>
        <taxon>Embryophyta</taxon>
        <taxon>Tracheophyta</taxon>
        <taxon>Spermatophyta</taxon>
        <taxon>Magnoliopsida</taxon>
        <taxon>eudicotyledons</taxon>
        <taxon>Gunneridae</taxon>
        <taxon>Pentapetalae</taxon>
        <taxon>Caryophyllales</taxon>
        <taxon>Chenopodiaceae</taxon>
        <taxon>Betoideae</taxon>
        <taxon>Beta</taxon>
    </lineage>
</organism>
<gene>
    <name evidence="9" type="ORF">BVRB_001470</name>
</gene>
<dbReference type="PANTHER" id="PTHR24359:SF1">
    <property type="entry name" value="INHIBITOR OF NUCLEAR FACTOR KAPPA-B KINASE EPSILON SUBUNIT HOMOLOG 1-RELATED"/>
    <property type="match status" value="1"/>
</dbReference>
<dbReference type="InterPro" id="IPR011009">
    <property type="entry name" value="Kinase-like_dom_sf"/>
</dbReference>
<dbReference type="InterPro" id="IPR055164">
    <property type="entry name" value="EDR1/CTR1/ARMC3-like_pept-like"/>
</dbReference>
<dbReference type="InterPro" id="IPR032675">
    <property type="entry name" value="LRR_dom_sf"/>
</dbReference>
<evidence type="ECO:0000256" key="7">
    <source>
        <dbReference type="SAM" id="MobiDB-lite"/>
    </source>
</evidence>
<dbReference type="InterPro" id="IPR000719">
    <property type="entry name" value="Prot_kinase_dom"/>
</dbReference>
<evidence type="ECO:0000256" key="1">
    <source>
        <dbReference type="ARBA" id="ARBA00004370"/>
    </source>
</evidence>
<dbReference type="Gene3D" id="1.10.510.10">
    <property type="entry name" value="Transferase(Phosphotransferase) domain 1"/>
    <property type="match status" value="1"/>
</dbReference>
<keyword evidence="2" id="KW-0433">Leucine-rich repeat</keyword>
<evidence type="ECO:0000313" key="10">
    <source>
        <dbReference type="Proteomes" id="UP000035740"/>
    </source>
</evidence>
<dbReference type="InterPro" id="IPR008271">
    <property type="entry name" value="Ser/Thr_kinase_AS"/>
</dbReference>
<dbReference type="OMA" id="GMMLQDH"/>
<keyword evidence="10" id="KW-1185">Reference proteome</keyword>
<dbReference type="Pfam" id="PF00069">
    <property type="entry name" value="Pkinase"/>
    <property type="match status" value="1"/>
</dbReference>
<dbReference type="PRINTS" id="PR00019">
    <property type="entry name" value="LEURICHRPT"/>
</dbReference>
<dbReference type="SMART" id="SM00220">
    <property type="entry name" value="S_TKc"/>
    <property type="match status" value="1"/>
</dbReference>
<keyword evidence="6" id="KW-0472">Membrane</keyword>
<dbReference type="Gramene" id="KMS96166">
    <property type="protein sequence ID" value="KMS96166"/>
    <property type="gene ID" value="BVRB_001470"/>
</dbReference>
<proteinExistence type="predicted"/>
<dbReference type="eggNOG" id="ENOG502QWQH">
    <property type="taxonomic scope" value="Eukaryota"/>
</dbReference>
<dbReference type="Gene3D" id="3.80.10.10">
    <property type="entry name" value="Ribonuclease Inhibitor"/>
    <property type="match status" value="1"/>
</dbReference>
<evidence type="ECO:0000313" key="9">
    <source>
        <dbReference type="EMBL" id="KMS96166.1"/>
    </source>
</evidence>
<dbReference type="GO" id="GO:0005524">
    <property type="term" value="F:ATP binding"/>
    <property type="evidence" value="ECO:0007669"/>
    <property type="project" value="InterPro"/>
</dbReference>
<evidence type="ECO:0000256" key="3">
    <source>
        <dbReference type="ARBA" id="ARBA00022692"/>
    </source>
</evidence>
<dbReference type="AlphaFoldDB" id="A0A0J8B5A6"/>
<dbReference type="SMART" id="SM00369">
    <property type="entry name" value="LRR_TYP"/>
    <property type="match status" value="5"/>
</dbReference>
<dbReference type="Pfam" id="PF14381">
    <property type="entry name" value="EDR1_CTR1_ARMC3_pept"/>
    <property type="match status" value="1"/>
</dbReference>
<accession>A0A0J8B5A6</accession>
<sequence length="1124" mass="125471">MQDQNPSINEPQDSEAKESNRTVPPPKNPGAEDIDSIVDVSGKNLELSLSLLDNNDAAEGLYVYRNVFNLMPKSLGNFGRRLKTLKFFANEVNLFPPEVRDLVELQCLQVKVSSVGLMGLPFTKLKALKELELSKTPLRSSGFPILAEISALKSLTKLSVCHFSIRYLPPEIGCLTSLEYLDLSFNKMRSLPKEISSLNALISLKVANNKLVELPAGLSSLKRLENLDLSRNRLTSLGLLGLSSMQNLRDLNLQYNKLLSCQVPAWICCNMEGNVHDICCDDIVNSTAEMDVFEATIDDHGSISCNASSHSTSYHLAGSSLIDRCFGKRQLGKRWKRRQYLQQRCRQERLHYSRKWKHENHGDTFIMKSGEKCRTCKQAPLPSESISGCASDITCDEDQHKQSASRDEEDSGNFLDAAEDDDLKSKEGIDSENGECISGGADCEGENDTYCGDASSTCVCSLGDKDKESCFSQVSKTSLKCKRQSDRYLDSPKPSKSRRSTEDQSGISHKYNMMSFCGIEDHLPDGFYDAGRDRPFMSLGDYEQTLEVHSREVILLDRERDEELDAILLSAQAMVLRLKKMTGLRLRRDLTSEDSFLVASWLALFVSDHFGGSDRATFVERVRKNVSGSNYHKPFVCTCATGNNKAGMVATKNNLCTPEDVDLRDMCEKSLQTIKAGHNSVVVPLGSLQLGVCRHRAVLMKYLCDRMDPPVPCELIRGYLDFSPHAWNAILVQRGGLLVRLIIDACRPHDIRDEMDPEYLCRYIPLTRINSPKLIPRNPMSTCFPSISECEEVEKFASSSLILCKVGSVETAAKVRTLDVSAASLDEIRNFEYTCIGEVRILGVLRKHPCIVEIYGHKISSEWIAASSSDEKPERRMLRSAIFMEYVGGGSLKAYIEKLLKAGEKHVPLHLALCIARDVICALKELHSKHIIHRDIKSENILIDLKQKRADGLPVIKLSDFDRAVPLRSSLHTCCISHVGIPSPDVCVGTPRWMAPEVLQAMHERKPYGLEVDIWSYGCLLLELLTLQVPYFGLPDSSIHDLLQNGKRPLLSGDLELLGSLEESSRSKSSKKLEEADSELESLRFLVDLFHECTNGNPAERPTAEDLYDILLSKTTTLAASAIF</sequence>
<evidence type="ECO:0000259" key="8">
    <source>
        <dbReference type="PROSITE" id="PS50011"/>
    </source>
</evidence>
<evidence type="ECO:0000256" key="2">
    <source>
        <dbReference type="ARBA" id="ARBA00022614"/>
    </source>
</evidence>
<dbReference type="InterPro" id="IPR003591">
    <property type="entry name" value="Leu-rich_rpt_typical-subtyp"/>
</dbReference>
<protein>
    <recommendedName>
        <fullName evidence="8">Protein kinase domain-containing protein</fullName>
    </recommendedName>
</protein>
<dbReference type="GO" id="GO:0004674">
    <property type="term" value="F:protein serine/threonine kinase activity"/>
    <property type="evidence" value="ECO:0007669"/>
    <property type="project" value="TreeGrafter"/>
</dbReference>
<dbReference type="SUPFAM" id="SSF56112">
    <property type="entry name" value="Protein kinase-like (PK-like)"/>
    <property type="match status" value="1"/>
</dbReference>
<dbReference type="GO" id="GO:0016020">
    <property type="term" value="C:membrane"/>
    <property type="evidence" value="ECO:0007669"/>
    <property type="project" value="UniProtKB-SubCell"/>
</dbReference>
<name>A0A0J8B5A6_BETVV</name>
<feature type="region of interest" description="Disordered" evidence="7">
    <location>
        <begin position="400"/>
        <end position="431"/>
    </location>
</feature>
<dbReference type="Proteomes" id="UP000035740">
    <property type="component" value="Unassembled WGS sequence"/>
</dbReference>
<dbReference type="KEGG" id="bvg:104883498"/>
<keyword evidence="4" id="KW-0677">Repeat</keyword>
<feature type="region of interest" description="Disordered" evidence="7">
    <location>
        <begin position="1"/>
        <end position="34"/>
    </location>
</feature>
<feature type="region of interest" description="Disordered" evidence="7">
    <location>
        <begin position="485"/>
        <end position="505"/>
    </location>
</feature>
<dbReference type="InterPro" id="IPR055414">
    <property type="entry name" value="LRR_R13L4/SHOC2-like"/>
</dbReference>
<feature type="compositionally biased region" description="Polar residues" evidence="7">
    <location>
        <begin position="1"/>
        <end position="11"/>
    </location>
</feature>
<dbReference type="Pfam" id="PF23598">
    <property type="entry name" value="LRR_14"/>
    <property type="match status" value="1"/>
</dbReference>
<feature type="compositionally biased region" description="Acidic residues" evidence="7">
    <location>
        <begin position="407"/>
        <end position="422"/>
    </location>
</feature>
<keyword evidence="3" id="KW-0812">Transmembrane</keyword>
<dbReference type="OrthoDB" id="1394818at2759"/>
<reference evidence="9 10" key="1">
    <citation type="journal article" date="2014" name="Nature">
        <title>The genome of the recently domesticated crop plant sugar beet (Beta vulgaris).</title>
        <authorList>
            <person name="Dohm J.C."/>
            <person name="Minoche A.E."/>
            <person name="Holtgrawe D."/>
            <person name="Capella-Gutierrez S."/>
            <person name="Zakrzewski F."/>
            <person name="Tafer H."/>
            <person name="Rupp O."/>
            <person name="Sorensen T.R."/>
            <person name="Stracke R."/>
            <person name="Reinhardt R."/>
            <person name="Goesmann A."/>
            <person name="Kraft T."/>
            <person name="Schulz B."/>
            <person name="Stadler P.F."/>
            <person name="Schmidt T."/>
            <person name="Gabaldon T."/>
            <person name="Lehrach H."/>
            <person name="Weisshaar B."/>
            <person name="Himmelbauer H."/>
        </authorList>
    </citation>
    <scope>NUCLEOTIDE SEQUENCE [LARGE SCALE GENOMIC DNA]</scope>
    <source>
        <tissue evidence="9">Taproot</tissue>
    </source>
</reference>
<dbReference type="PROSITE" id="PS50011">
    <property type="entry name" value="PROTEIN_KINASE_DOM"/>
    <property type="match status" value="1"/>
</dbReference>
<dbReference type="SMART" id="SM00364">
    <property type="entry name" value="LRR_BAC"/>
    <property type="match status" value="3"/>
</dbReference>
<keyword evidence="5" id="KW-1133">Transmembrane helix</keyword>
<dbReference type="InterPro" id="IPR001611">
    <property type="entry name" value="Leu-rich_rpt"/>
</dbReference>
<comment type="subcellular location">
    <subcellularLocation>
        <location evidence="1">Membrane</location>
    </subcellularLocation>
</comment>
<evidence type="ECO:0000256" key="6">
    <source>
        <dbReference type="ARBA" id="ARBA00023136"/>
    </source>
</evidence>
<dbReference type="PROSITE" id="PS51450">
    <property type="entry name" value="LRR"/>
    <property type="match status" value="2"/>
</dbReference>
<evidence type="ECO:0000256" key="5">
    <source>
        <dbReference type="ARBA" id="ARBA00022989"/>
    </source>
</evidence>
<dbReference type="PANTHER" id="PTHR24359">
    <property type="entry name" value="SERINE/THREONINE-PROTEIN KINASE SBK1"/>
    <property type="match status" value="1"/>
</dbReference>
<dbReference type="SUPFAM" id="SSF52047">
    <property type="entry name" value="RNI-like"/>
    <property type="match status" value="1"/>
</dbReference>
<dbReference type="EMBL" id="KQ090403">
    <property type="protein sequence ID" value="KMS96166.1"/>
    <property type="molecule type" value="Genomic_DNA"/>
</dbReference>
<dbReference type="PROSITE" id="PS00108">
    <property type="entry name" value="PROTEIN_KINASE_ST"/>
    <property type="match status" value="1"/>
</dbReference>
<feature type="domain" description="Protein kinase" evidence="8">
    <location>
        <begin position="787"/>
        <end position="1118"/>
    </location>
</feature>
<evidence type="ECO:0000256" key="4">
    <source>
        <dbReference type="ARBA" id="ARBA00022737"/>
    </source>
</evidence>